<evidence type="ECO:0000256" key="2">
    <source>
        <dbReference type="ARBA" id="ARBA00022618"/>
    </source>
</evidence>
<feature type="domain" description="Tudor" evidence="9">
    <location>
        <begin position="600"/>
        <end position="658"/>
    </location>
</feature>
<feature type="region of interest" description="Disordered" evidence="8">
    <location>
        <begin position="826"/>
        <end position="862"/>
    </location>
</feature>
<sequence length="1093" mass="122411">MESSPTLEEQLMEAGNKLLKPPSSIEELLPLLDEAVSFLTKVQQSPAKSVLASLSPLIKALVEDALLRNSNLDVKVALASCLSEITRITAPSVPYGDEKMRSVFELIVSSFENLHDETSRSFKNRAMILKTVCEVRLWVVMLDLKCEELISRMFQYFIKSVREYHPYYIFSSMESIMTAVLEESDDVSVVLITSLLASVRKENEEIKAIGRRLAGCALRNCAFRLKPYVKCAIKSLSLSLDEYSRFVTSVLQVSPIFFEHNSDTSNGPLCAERQFASSSFGKMVRALGNKAPTVSSDVLRQRSEDANQEDPLVNNELGAEDTPGSQVSKRDGHCLLAEYSTEEQKAKDGGITNFPADDTPVEAAKQFEENGSGGLLFLHKNPENEAATVSLPGPSHTVRDSLVQMTIQPKEDDSLVQNGKEPLSAAIASKMPCEETYDLILRDLGTNVRADTFLEEESWSMRDAKVKGLKEQGEKTKANERNGVSSRKTSDSESLPQNPRTREQRESSIEEEAGSIRDAVVEGLTQQVGKTQSQHARASTEIDVSQSSAKDDHNRLLFSEIPSMKSAGDVCNEGNQSKSTNRKHTLDKEKVPENPIITFYESLVGSNVQVYMPGDDIYYNGVIISFDRVKKKHTVWYTHGEEVLDLKEKVWNIVSENLTERKALDQLYSRIVCDAGSKQIKADKREGVSLKTNGEPKRGQHGKASTKIDLSKTSTKDDNHRLRLSEKHSMKDAKADGKGNKRKSTKKKHSLGREKVLKNQKIAYDESLVGSKIQVSRPLDGVYYGGVIKYFDPVMKMHTVLYNDGEVKVRDLKDEKWHIVSDMQMHRKKESGGLAETSSKHDEWDVSSQRSTEIDLSNSSTNDDNNRLLLCEECRMKGAEDDGIEENKRKSTKRKHYLGEEKVLKKKKIKYDESLVGSKIQVYWPLDDKYYDGVIEDFNHLNKRHKVVYIDGDTEFLRLKEEEWRIVSEKQKEKEKKKSGELAETSSEHGKLDVSSQSNGFQSLGSSPKPNGKFKDDTDVDPKSKVDPSKSASTDKYKDMTDNCPSCHFDDEGPGILKGMFCSSLMSNSSKPDASLKTATELQQDTITTKAMS</sequence>
<evidence type="ECO:0000313" key="11">
    <source>
        <dbReference type="Proteomes" id="UP000595140"/>
    </source>
</evidence>
<keyword evidence="3" id="KW-0227">DNA damage</keyword>
<gene>
    <name evidence="10" type="ORF">CCAM_LOCUS19116</name>
</gene>
<dbReference type="GO" id="GO:0006281">
    <property type="term" value="P:DNA repair"/>
    <property type="evidence" value="ECO:0007669"/>
    <property type="project" value="UniProtKB-KW"/>
</dbReference>
<evidence type="ECO:0000259" key="9">
    <source>
        <dbReference type="SMART" id="SM00333"/>
    </source>
</evidence>
<evidence type="ECO:0000256" key="7">
    <source>
        <dbReference type="ARBA" id="ARBA00023306"/>
    </source>
</evidence>
<reference evidence="10 11" key="1">
    <citation type="submission" date="2018-04" db="EMBL/GenBank/DDBJ databases">
        <authorList>
            <person name="Vogel A."/>
        </authorList>
    </citation>
    <scope>NUCLEOTIDE SEQUENCE [LARGE SCALE GENOMIC DNA]</scope>
</reference>
<dbReference type="InterPro" id="IPR016024">
    <property type="entry name" value="ARM-type_fold"/>
</dbReference>
<evidence type="ECO:0000256" key="4">
    <source>
        <dbReference type="ARBA" id="ARBA00022776"/>
    </source>
</evidence>
<dbReference type="EMBL" id="OOIL02001668">
    <property type="protein sequence ID" value="VFQ77340.1"/>
    <property type="molecule type" value="Genomic_DNA"/>
</dbReference>
<name>A0A484LLQ9_9ASTE</name>
<keyword evidence="7" id="KW-0131">Cell cycle</keyword>
<feature type="region of interest" description="Disordered" evidence="8">
    <location>
        <begin position="465"/>
        <end position="514"/>
    </location>
</feature>
<evidence type="ECO:0000256" key="5">
    <source>
        <dbReference type="ARBA" id="ARBA00023204"/>
    </source>
</evidence>
<feature type="compositionally biased region" description="Basic residues" evidence="8">
    <location>
        <begin position="740"/>
        <end position="750"/>
    </location>
</feature>
<comment type="subcellular location">
    <subcellularLocation>
        <location evidence="1">Nucleus</location>
    </subcellularLocation>
</comment>
<accession>A0A484LLQ9</accession>
<dbReference type="InterPro" id="IPR002999">
    <property type="entry name" value="Tudor"/>
</dbReference>
<feature type="region of interest" description="Disordered" evidence="8">
    <location>
        <begin position="526"/>
        <end position="551"/>
    </location>
</feature>
<dbReference type="GO" id="GO:0035825">
    <property type="term" value="P:homologous recombination"/>
    <property type="evidence" value="ECO:0007669"/>
    <property type="project" value="UniProtKB-ARBA"/>
</dbReference>
<dbReference type="InterPro" id="IPR039776">
    <property type="entry name" value="Pds5"/>
</dbReference>
<dbReference type="GO" id="GO:0005634">
    <property type="term" value="C:nucleus"/>
    <property type="evidence" value="ECO:0007669"/>
    <property type="project" value="UniProtKB-SubCell"/>
</dbReference>
<dbReference type="SUPFAM" id="SSF63748">
    <property type="entry name" value="Tudor/PWWP/MBT"/>
    <property type="match status" value="1"/>
</dbReference>
<keyword evidence="4" id="KW-0498">Mitosis</keyword>
<feature type="compositionally biased region" description="Polar residues" evidence="8">
    <location>
        <begin position="482"/>
        <end position="499"/>
    </location>
</feature>
<feature type="compositionally biased region" description="Basic and acidic residues" evidence="8">
    <location>
        <begin position="465"/>
        <end position="480"/>
    </location>
</feature>
<dbReference type="CDD" id="cd20404">
    <property type="entry name" value="Tudor_Agenet_AtEML-like"/>
    <property type="match status" value="3"/>
</dbReference>
<dbReference type="SMART" id="SM00333">
    <property type="entry name" value="TUDOR"/>
    <property type="match status" value="3"/>
</dbReference>
<evidence type="ECO:0000256" key="6">
    <source>
        <dbReference type="ARBA" id="ARBA00023242"/>
    </source>
</evidence>
<proteinExistence type="predicted"/>
<dbReference type="SUPFAM" id="SSF48371">
    <property type="entry name" value="ARM repeat"/>
    <property type="match status" value="1"/>
</dbReference>
<keyword evidence="6" id="KW-0539">Nucleus</keyword>
<dbReference type="Pfam" id="PF20168">
    <property type="entry name" value="PDS5"/>
    <property type="match status" value="1"/>
</dbReference>
<feature type="domain" description="Tudor" evidence="9">
    <location>
        <begin position="912"/>
        <end position="971"/>
    </location>
</feature>
<dbReference type="GO" id="GO:0051301">
    <property type="term" value="P:cell division"/>
    <property type="evidence" value="ECO:0007669"/>
    <property type="project" value="UniProtKB-KW"/>
</dbReference>
<evidence type="ECO:0000256" key="8">
    <source>
        <dbReference type="SAM" id="MobiDB-lite"/>
    </source>
</evidence>
<evidence type="ECO:0000256" key="3">
    <source>
        <dbReference type="ARBA" id="ARBA00022763"/>
    </source>
</evidence>
<dbReference type="Gene3D" id="2.30.30.140">
    <property type="match status" value="2"/>
</dbReference>
<feature type="compositionally biased region" description="Basic and acidic residues" evidence="8">
    <location>
        <begin position="1013"/>
        <end position="1041"/>
    </location>
</feature>
<feature type="region of interest" description="Disordered" evidence="8">
    <location>
        <begin position="969"/>
        <end position="1043"/>
    </location>
</feature>
<organism evidence="10 11">
    <name type="scientific">Cuscuta campestris</name>
    <dbReference type="NCBI Taxonomy" id="132261"/>
    <lineage>
        <taxon>Eukaryota</taxon>
        <taxon>Viridiplantae</taxon>
        <taxon>Streptophyta</taxon>
        <taxon>Embryophyta</taxon>
        <taxon>Tracheophyta</taxon>
        <taxon>Spermatophyta</taxon>
        <taxon>Magnoliopsida</taxon>
        <taxon>eudicotyledons</taxon>
        <taxon>Gunneridae</taxon>
        <taxon>Pentapetalae</taxon>
        <taxon>asterids</taxon>
        <taxon>lamiids</taxon>
        <taxon>Solanales</taxon>
        <taxon>Convolvulaceae</taxon>
        <taxon>Cuscuteae</taxon>
        <taxon>Cuscuta</taxon>
        <taxon>Cuscuta subgen. Grammica</taxon>
        <taxon>Cuscuta sect. Cleistogrammica</taxon>
    </lineage>
</organism>
<dbReference type="GO" id="GO:0007064">
    <property type="term" value="P:mitotic sister chromatid cohesion"/>
    <property type="evidence" value="ECO:0007669"/>
    <property type="project" value="InterPro"/>
</dbReference>
<dbReference type="Proteomes" id="UP000595140">
    <property type="component" value="Unassembled WGS sequence"/>
</dbReference>
<keyword evidence="11" id="KW-1185">Reference proteome</keyword>
<feature type="region of interest" description="Disordered" evidence="8">
    <location>
        <begin position="295"/>
        <end position="330"/>
    </location>
</feature>
<keyword evidence="2" id="KW-0132">Cell division</keyword>
<feature type="compositionally biased region" description="Basic and acidic residues" evidence="8">
    <location>
        <begin position="714"/>
        <end position="739"/>
    </location>
</feature>
<feature type="compositionally biased region" description="Basic and acidic residues" evidence="8">
    <location>
        <begin position="969"/>
        <end position="992"/>
    </location>
</feature>
<feature type="compositionally biased region" description="Polar residues" evidence="8">
    <location>
        <begin position="526"/>
        <end position="548"/>
    </location>
</feature>
<protein>
    <recommendedName>
        <fullName evidence="9">Tudor domain-containing protein</fullName>
    </recommendedName>
</protein>
<evidence type="ECO:0000256" key="1">
    <source>
        <dbReference type="ARBA" id="ARBA00004123"/>
    </source>
</evidence>
<feature type="region of interest" description="Disordered" evidence="8">
    <location>
        <begin position="684"/>
        <end position="752"/>
    </location>
</feature>
<dbReference type="AlphaFoldDB" id="A0A484LLQ9"/>
<feature type="domain" description="Tudor" evidence="9">
    <location>
        <begin position="765"/>
        <end position="820"/>
    </location>
</feature>
<dbReference type="GO" id="GO:0000785">
    <property type="term" value="C:chromatin"/>
    <property type="evidence" value="ECO:0007669"/>
    <property type="project" value="TreeGrafter"/>
</dbReference>
<evidence type="ECO:0000313" key="10">
    <source>
        <dbReference type="EMBL" id="VFQ77340.1"/>
    </source>
</evidence>
<feature type="compositionally biased region" description="Basic and acidic residues" evidence="8">
    <location>
        <begin position="684"/>
        <end position="698"/>
    </location>
</feature>
<dbReference type="OrthoDB" id="200660at2759"/>
<dbReference type="PANTHER" id="PTHR12663:SF3">
    <property type="entry name" value="SISTER CHROMATID COHESION PROTEIN PDS5 HOMOLOG C"/>
    <property type="match status" value="1"/>
</dbReference>
<keyword evidence="5" id="KW-0234">DNA repair</keyword>
<dbReference type="PANTHER" id="PTHR12663">
    <property type="entry name" value="ANDROGEN INDUCED INHIBITOR OF PROLIFERATION AS3 / PDS5-RELATED"/>
    <property type="match status" value="1"/>
</dbReference>
<feature type="compositionally biased region" description="Polar residues" evidence="8">
    <location>
        <begin position="994"/>
        <end position="1009"/>
    </location>
</feature>